<evidence type="ECO:0000313" key="2">
    <source>
        <dbReference type="Proteomes" id="UP001562425"/>
    </source>
</evidence>
<keyword evidence="2" id="KW-1185">Reference proteome</keyword>
<dbReference type="Proteomes" id="UP001562425">
    <property type="component" value="Unassembled WGS sequence"/>
</dbReference>
<dbReference type="EMBL" id="JBEHCU010001637">
    <property type="protein sequence ID" value="KAL1403406.1"/>
    <property type="molecule type" value="Genomic_DNA"/>
</dbReference>
<gene>
    <name evidence="1" type="ORF">pipiens_019379</name>
</gene>
<comment type="caution">
    <text evidence="1">The sequence shown here is derived from an EMBL/GenBank/DDBJ whole genome shotgun (WGS) entry which is preliminary data.</text>
</comment>
<reference evidence="1 2" key="1">
    <citation type="submission" date="2024-05" db="EMBL/GenBank/DDBJ databases">
        <title>Culex pipiens pipiens assembly and annotation.</title>
        <authorList>
            <person name="Alout H."/>
            <person name="Durand T."/>
        </authorList>
    </citation>
    <scope>NUCLEOTIDE SEQUENCE [LARGE SCALE GENOMIC DNA]</scope>
    <source>
        <strain evidence="1">HA-2024</strain>
        <tissue evidence="1">Whole body</tissue>
    </source>
</reference>
<name>A0ABD1DUI4_CULPP</name>
<proteinExistence type="predicted"/>
<dbReference type="AlphaFoldDB" id="A0ABD1DUI4"/>
<evidence type="ECO:0000313" key="1">
    <source>
        <dbReference type="EMBL" id="KAL1403406.1"/>
    </source>
</evidence>
<accession>A0ABD1DUI4</accession>
<sequence>MAQEARFLRLFYSHNLKDIYYIPLRRDTKPELFGAKSGHHLLEKVLPRRKLGHFFYHVPMGGIELQKYHYAQNWWKDVRVFNC</sequence>
<organism evidence="1 2">
    <name type="scientific">Culex pipiens pipiens</name>
    <name type="common">Northern house mosquito</name>
    <dbReference type="NCBI Taxonomy" id="38569"/>
    <lineage>
        <taxon>Eukaryota</taxon>
        <taxon>Metazoa</taxon>
        <taxon>Ecdysozoa</taxon>
        <taxon>Arthropoda</taxon>
        <taxon>Hexapoda</taxon>
        <taxon>Insecta</taxon>
        <taxon>Pterygota</taxon>
        <taxon>Neoptera</taxon>
        <taxon>Endopterygota</taxon>
        <taxon>Diptera</taxon>
        <taxon>Nematocera</taxon>
        <taxon>Culicoidea</taxon>
        <taxon>Culicidae</taxon>
        <taxon>Culicinae</taxon>
        <taxon>Culicini</taxon>
        <taxon>Culex</taxon>
        <taxon>Culex</taxon>
    </lineage>
</organism>
<protein>
    <submittedName>
        <fullName evidence="1">Uncharacterized protein</fullName>
    </submittedName>
</protein>